<evidence type="ECO:0000256" key="4">
    <source>
        <dbReference type="ARBA" id="ARBA00022833"/>
    </source>
</evidence>
<accession>A0A815LLW8</accession>
<feature type="domain" description="HAT C-terminal dimerisation" evidence="7">
    <location>
        <begin position="669"/>
        <end position="739"/>
    </location>
</feature>
<evidence type="ECO:0000256" key="5">
    <source>
        <dbReference type="ARBA" id="ARBA00023242"/>
    </source>
</evidence>
<comment type="caution">
    <text evidence="8">The sequence shown here is derived from an EMBL/GenBank/DDBJ whole genome shotgun (WGS) entry which is preliminary data.</text>
</comment>
<dbReference type="InterPro" id="IPR008906">
    <property type="entry name" value="HATC_C_dom"/>
</dbReference>
<evidence type="ECO:0000259" key="7">
    <source>
        <dbReference type="Pfam" id="PF05699"/>
    </source>
</evidence>
<dbReference type="EMBL" id="CAJNOR010003401">
    <property type="protein sequence ID" value="CAF1410219.1"/>
    <property type="molecule type" value="Genomic_DNA"/>
</dbReference>
<dbReference type="Proteomes" id="UP000663828">
    <property type="component" value="Unassembled WGS sequence"/>
</dbReference>
<dbReference type="GO" id="GO:0008270">
    <property type="term" value="F:zinc ion binding"/>
    <property type="evidence" value="ECO:0007669"/>
    <property type="project" value="UniProtKB-KW"/>
</dbReference>
<dbReference type="AlphaFoldDB" id="A0A815LLW8"/>
<proteinExistence type="predicted"/>
<dbReference type="GO" id="GO:0005634">
    <property type="term" value="C:nucleus"/>
    <property type="evidence" value="ECO:0007669"/>
    <property type="project" value="UniProtKB-SubCell"/>
</dbReference>
<dbReference type="InterPro" id="IPR052035">
    <property type="entry name" value="ZnF_BED_domain_contain"/>
</dbReference>
<dbReference type="PANTHER" id="PTHR46481">
    <property type="entry name" value="ZINC FINGER BED DOMAIN-CONTAINING PROTEIN 4"/>
    <property type="match status" value="1"/>
</dbReference>
<reference evidence="8" key="1">
    <citation type="submission" date="2021-02" db="EMBL/GenBank/DDBJ databases">
        <authorList>
            <person name="Nowell W R."/>
        </authorList>
    </citation>
    <scope>NUCLEOTIDE SEQUENCE</scope>
</reference>
<comment type="subcellular location">
    <subcellularLocation>
        <location evidence="1">Nucleus</location>
    </subcellularLocation>
</comment>
<feature type="region of interest" description="Disordered" evidence="6">
    <location>
        <begin position="272"/>
        <end position="381"/>
    </location>
</feature>
<keyword evidence="4" id="KW-0862">Zinc</keyword>
<sequence>MNSDISDDESDNLTSVERQRPSAVHLFAKKIPNSTNYQCNLCPNSKVISCGVGTNANIRRHLASQHGLTQLKSKSHPERHTLQIDSMRKRLYDSAAIAAIIMDGRPFGDFKKKGMAGFLSTVTPGYYGPHEKPVQRALKRMYTKSVLELQKQLKNIQWVSITTDLWRRPKKNHYLCVTIHFVDQNHNFTSKVLSFQRFHGRHFATRVRVHLSRVIKRFGLQSKIVATVTDNGSDIRSATQLRKVFGVRLYCVAHALNLVVKKGLGLWTTTNKTRQTTSDSNKSSKKSANDSDDVAIAQEEEEEEEDDDEKMDVTDDDDDYEENVEEQMESQRIVRNSDVNNSASSNTHQQAIESDDEDTVESPRDETDIISSEDETDEETEDLLNPNFDIEIIGRILSKCRKFVNVVNKSSILYEMLQAMARPNIRVDLVVDMEIRWSSTYKMISHLLAYQPILPNFYRNLSKTNGVSAKKQTQLINLQMSNEEWTILSTLSECLSYFAEATEMLSASKYPSFGFTYVVLDSLQHYLNKNSSSDMELVIKNAIKEKFDHYMNYKANSEEHKMLLICAYLDPTAHQLMTDEDKRAAKQFLHVELKKMGNTDVNSNVDISSSFTSDSSMQVVPLPTTTTASAFDRLKQFRRKCGIIDDPSDIVGHKDLSFRQEFANFEAYKKDDFSFSTFWRKYGSSLPKLNTMACRYGTIPGTSVPSESLFSIAGYVARKTRSSLSAKNLKYTMFLKDKM</sequence>
<evidence type="ECO:0000256" key="6">
    <source>
        <dbReference type="SAM" id="MobiDB-lite"/>
    </source>
</evidence>
<organism evidence="8 9">
    <name type="scientific">Adineta ricciae</name>
    <name type="common">Rotifer</name>
    <dbReference type="NCBI Taxonomy" id="249248"/>
    <lineage>
        <taxon>Eukaryota</taxon>
        <taxon>Metazoa</taxon>
        <taxon>Spiralia</taxon>
        <taxon>Gnathifera</taxon>
        <taxon>Rotifera</taxon>
        <taxon>Eurotatoria</taxon>
        <taxon>Bdelloidea</taxon>
        <taxon>Adinetida</taxon>
        <taxon>Adinetidae</taxon>
        <taxon>Adineta</taxon>
    </lineage>
</organism>
<gene>
    <name evidence="8" type="ORF">XAT740_LOCUS34634</name>
</gene>
<dbReference type="Pfam" id="PF05699">
    <property type="entry name" value="Dimer_Tnp_hAT"/>
    <property type="match status" value="1"/>
</dbReference>
<dbReference type="InterPro" id="IPR012337">
    <property type="entry name" value="RNaseH-like_sf"/>
</dbReference>
<feature type="compositionally biased region" description="Acidic residues" evidence="6">
    <location>
        <begin position="371"/>
        <end position="381"/>
    </location>
</feature>
<dbReference type="SUPFAM" id="SSF53098">
    <property type="entry name" value="Ribonuclease H-like"/>
    <property type="match status" value="1"/>
</dbReference>
<protein>
    <recommendedName>
        <fullName evidence="7">HAT C-terminal dimerisation domain-containing protein</fullName>
    </recommendedName>
</protein>
<feature type="compositionally biased region" description="Polar residues" evidence="6">
    <location>
        <begin position="333"/>
        <end position="352"/>
    </location>
</feature>
<dbReference type="GO" id="GO:0046983">
    <property type="term" value="F:protein dimerization activity"/>
    <property type="evidence" value="ECO:0007669"/>
    <property type="project" value="InterPro"/>
</dbReference>
<evidence type="ECO:0000256" key="1">
    <source>
        <dbReference type="ARBA" id="ARBA00004123"/>
    </source>
</evidence>
<dbReference type="PANTHER" id="PTHR46481:SF10">
    <property type="entry name" value="ZINC FINGER BED DOMAIN-CONTAINING PROTEIN 39"/>
    <property type="match status" value="1"/>
</dbReference>
<evidence type="ECO:0000313" key="9">
    <source>
        <dbReference type="Proteomes" id="UP000663828"/>
    </source>
</evidence>
<evidence type="ECO:0000256" key="2">
    <source>
        <dbReference type="ARBA" id="ARBA00022723"/>
    </source>
</evidence>
<keyword evidence="9" id="KW-1185">Reference proteome</keyword>
<keyword evidence="5" id="KW-0539">Nucleus</keyword>
<keyword evidence="3" id="KW-0863">Zinc-finger</keyword>
<evidence type="ECO:0000256" key="3">
    <source>
        <dbReference type="ARBA" id="ARBA00022771"/>
    </source>
</evidence>
<evidence type="ECO:0000313" key="8">
    <source>
        <dbReference type="EMBL" id="CAF1410219.1"/>
    </source>
</evidence>
<keyword evidence="2" id="KW-0479">Metal-binding</keyword>
<feature type="compositionally biased region" description="Acidic residues" evidence="6">
    <location>
        <begin position="290"/>
        <end position="328"/>
    </location>
</feature>
<name>A0A815LLW8_ADIRI</name>